<feature type="compositionally biased region" description="Low complexity" evidence="8">
    <location>
        <begin position="225"/>
        <end position="236"/>
    </location>
</feature>
<evidence type="ECO:0000256" key="1">
    <source>
        <dbReference type="ARBA" id="ARBA00004567"/>
    </source>
</evidence>
<evidence type="ECO:0000256" key="2">
    <source>
        <dbReference type="ARBA" id="ARBA00022448"/>
    </source>
</evidence>
<dbReference type="PANTHER" id="PTHR13437">
    <property type="entry name" value="NUCLEOPORIN P58/P45 NUCLEOPORIN-LIKE PROTEIN 1"/>
    <property type="match status" value="1"/>
</dbReference>
<feature type="compositionally biased region" description="Gly residues" evidence="8">
    <location>
        <begin position="62"/>
        <end position="72"/>
    </location>
</feature>
<dbReference type="EMBL" id="QWIL01001336">
    <property type="protein sequence ID" value="RMY04530.1"/>
    <property type="molecule type" value="Genomic_DNA"/>
</dbReference>
<evidence type="ECO:0000256" key="7">
    <source>
        <dbReference type="ARBA" id="ARBA00023242"/>
    </source>
</evidence>
<accession>A0A3M6YNC2</accession>
<keyword evidence="7" id="KW-0539">Nucleus</keyword>
<dbReference type="Pfam" id="PF21121">
    <property type="entry name" value="Nup49_C"/>
    <property type="match status" value="1"/>
</dbReference>
<evidence type="ECO:0000256" key="4">
    <source>
        <dbReference type="ARBA" id="ARBA00022927"/>
    </source>
</evidence>
<keyword evidence="4" id="KW-0653">Protein transport</keyword>
<dbReference type="GO" id="GO:0015031">
    <property type="term" value="P:protein transport"/>
    <property type="evidence" value="ECO:0007669"/>
    <property type="project" value="UniProtKB-KW"/>
</dbReference>
<dbReference type="Pfam" id="PF13634">
    <property type="entry name" value="Nucleoporin_FG"/>
    <property type="match status" value="2"/>
</dbReference>
<comment type="caution">
    <text evidence="9">The sequence shown here is derived from an EMBL/GenBank/DDBJ whole genome shotgun (WGS) entry which is preliminary data.</text>
</comment>
<sequence>MNRAGMSKHKRTSAEDLQLIQPLRRNALTEPSGGGQQSQNPTSQPQQSGGLFGSTTTSQPSQGGGLFGGTLGGQSSQPQQSGGLFGSTTNQNQQNAGGSSLFGNTQQNQQNNTGGGSLFGGGNTQQNQQNNTTGGSLFGSSTMPSQSNTGGGGGLFSSLNQNNQSNQQQGNSLFGGSTSLFAPKPNDPSQGMAGNSFYHANNPQSRPTANSIFGLNPVPPDQVPSLLQSQQFAQSQRGAPFAGSLKMGQTQQAGQQTSVGAVKVHAGELRPTTRFQDCIDEVKDKFEQTDKMIQAQEQFCRQIQALIGRHEPDVQSIEPDVQLVKEKADAVEQLLASDAHAVERSRTVKDKDNKDFARAQRIIENLKLPSGYQVPNSGVPLGYTSSYARQSLARPADAADSAVDADSYDTDMIGHYFIPMASELQDTLNQYSSNLAEIEGHMRVIESSAISQAQQLAARRAGVNNGQLATEDDTVRELADTLRGFERSILNVAGTVGECREGVNELALGRLGETLGAGGRALGSGRPW</sequence>
<feature type="compositionally biased region" description="Polar residues" evidence="8">
    <location>
        <begin position="187"/>
        <end position="213"/>
    </location>
</feature>
<feature type="compositionally biased region" description="Low complexity" evidence="8">
    <location>
        <begin position="156"/>
        <end position="177"/>
    </location>
</feature>
<dbReference type="PANTHER" id="PTHR13437:SF2">
    <property type="entry name" value="NUCLEOPORIN P58_P45"/>
    <property type="match status" value="1"/>
</dbReference>
<feature type="compositionally biased region" description="Polar residues" evidence="8">
    <location>
        <begin position="88"/>
        <end position="102"/>
    </location>
</feature>
<feature type="compositionally biased region" description="Polar residues" evidence="8">
    <location>
        <begin position="138"/>
        <end position="148"/>
    </location>
</feature>
<dbReference type="GO" id="GO:0008139">
    <property type="term" value="F:nuclear localization sequence binding"/>
    <property type="evidence" value="ECO:0007669"/>
    <property type="project" value="InterPro"/>
</dbReference>
<keyword evidence="3" id="KW-0509">mRNA transport</keyword>
<dbReference type="AlphaFoldDB" id="A0A3M6YNC2"/>
<feature type="region of interest" description="Disordered" evidence="8">
    <location>
        <begin position="1"/>
        <end position="239"/>
    </location>
</feature>
<evidence type="ECO:0000313" key="10">
    <source>
        <dbReference type="Proteomes" id="UP000271337"/>
    </source>
</evidence>
<dbReference type="VEuPathDB" id="FungiDB:BTJ68_06479"/>
<keyword evidence="5" id="KW-0811">Translocation</keyword>
<gene>
    <name evidence="9" type="ORF">D0867_10318</name>
</gene>
<keyword evidence="2" id="KW-0813">Transport</keyword>
<dbReference type="GO" id="GO:0017056">
    <property type="term" value="F:structural constituent of nuclear pore"/>
    <property type="evidence" value="ECO:0007669"/>
    <property type="project" value="InterPro"/>
</dbReference>
<comment type="subcellular location">
    <subcellularLocation>
        <location evidence="1">Nucleus</location>
        <location evidence="1">Nuclear pore complex</location>
    </subcellularLocation>
</comment>
<feature type="compositionally biased region" description="Low complexity" evidence="8">
    <location>
        <begin position="37"/>
        <end position="49"/>
    </location>
</feature>
<feature type="compositionally biased region" description="Low complexity" evidence="8">
    <location>
        <begin position="103"/>
        <end position="112"/>
    </location>
</feature>
<dbReference type="InterPro" id="IPR025574">
    <property type="entry name" value="Nucleoporin_FG_rpt"/>
</dbReference>
<evidence type="ECO:0000256" key="8">
    <source>
        <dbReference type="SAM" id="MobiDB-lite"/>
    </source>
</evidence>
<dbReference type="InterPro" id="IPR024882">
    <property type="entry name" value="NUP58/p45/49"/>
</dbReference>
<dbReference type="GO" id="GO:0051028">
    <property type="term" value="P:mRNA transport"/>
    <property type="evidence" value="ECO:0007669"/>
    <property type="project" value="UniProtKB-KW"/>
</dbReference>
<feature type="compositionally biased region" description="Gly residues" evidence="8">
    <location>
        <begin position="113"/>
        <end position="123"/>
    </location>
</feature>
<name>A0A3M6YNC2_HORWE</name>
<evidence type="ECO:0000313" key="9">
    <source>
        <dbReference type="EMBL" id="RMY04530.1"/>
    </source>
</evidence>
<evidence type="ECO:0008006" key="11">
    <source>
        <dbReference type="Google" id="ProtNLM"/>
    </source>
</evidence>
<evidence type="ECO:0000256" key="5">
    <source>
        <dbReference type="ARBA" id="ARBA00023010"/>
    </source>
</evidence>
<keyword evidence="6" id="KW-0906">Nuclear pore complex</keyword>
<evidence type="ECO:0000256" key="6">
    <source>
        <dbReference type="ARBA" id="ARBA00023132"/>
    </source>
</evidence>
<feature type="compositionally biased region" description="Basic residues" evidence="8">
    <location>
        <begin position="1"/>
        <end position="11"/>
    </location>
</feature>
<proteinExistence type="predicted"/>
<dbReference type="OrthoDB" id="2538017at2759"/>
<evidence type="ECO:0000256" key="3">
    <source>
        <dbReference type="ARBA" id="ARBA00022816"/>
    </source>
</evidence>
<reference evidence="9 10" key="1">
    <citation type="journal article" date="2018" name="BMC Genomics">
        <title>Genomic evidence for intraspecific hybridization in a clonal and extremely halotolerant yeast.</title>
        <authorList>
            <person name="Gostincar C."/>
            <person name="Stajich J.E."/>
            <person name="Zupancic J."/>
            <person name="Zalar P."/>
            <person name="Gunde-Cimerman N."/>
        </authorList>
    </citation>
    <scope>NUCLEOTIDE SEQUENCE [LARGE SCALE GENOMIC DNA]</scope>
    <source>
        <strain evidence="9 10">EXF-6669</strain>
    </source>
</reference>
<organism evidence="9 10">
    <name type="scientific">Hortaea werneckii</name>
    <name type="common">Black yeast</name>
    <name type="synonym">Cladosporium werneckii</name>
    <dbReference type="NCBI Taxonomy" id="91943"/>
    <lineage>
        <taxon>Eukaryota</taxon>
        <taxon>Fungi</taxon>
        <taxon>Dikarya</taxon>
        <taxon>Ascomycota</taxon>
        <taxon>Pezizomycotina</taxon>
        <taxon>Dothideomycetes</taxon>
        <taxon>Dothideomycetidae</taxon>
        <taxon>Mycosphaerellales</taxon>
        <taxon>Teratosphaeriaceae</taxon>
        <taxon>Hortaea</taxon>
    </lineage>
</organism>
<protein>
    <recommendedName>
        <fullName evidence="11">Nucleoporin Nup54 alpha-helical domain-containing protein</fullName>
    </recommendedName>
</protein>
<dbReference type="GO" id="GO:0005643">
    <property type="term" value="C:nuclear pore"/>
    <property type="evidence" value="ECO:0007669"/>
    <property type="project" value="UniProtKB-SubCell"/>
</dbReference>
<feature type="compositionally biased region" description="Low complexity" evidence="8">
    <location>
        <begin position="124"/>
        <end position="135"/>
    </location>
</feature>
<feature type="compositionally biased region" description="Low complexity" evidence="8">
    <location>
        <begin position="73"/>
        <end position="82"/>
    </location>
</feature>
<dbReference type="Proteomes" id="UP000271337">
    <property type="component" value="Unassembled WGS sequence"/>
</dbReference>